<name>A0A7J6EFQ0_CANSA</name>
<proteinExistence type="predicted"/>
<dbReference type="AlphaFoldDB" id="A0A7J6EFQ0"/>
<keyword evidence="1" id="KW-1133">Transmembrane helix</keyword>
<dbReference type="EMBL" id="JAATIP010000238">
    <property type="protein sequence ID" value="KAF4357285.1"/>
    <property type="molecule type" value="Genomic_DNA"/>
</dbReference>
<sequence length="416" mass="46621">MNGHCDSQNNGEVDDHGLQVTRYSAYQPCNNLSPPWFELRVFYVRVSNFKVDDSCPEFLTLNHIPLSPDSLLEVNGTKTSIYSDGLSSLLRRDRADRKSEEATFVSTDNIRLTGSLKFEVFDEEDLILSGVLEMSNSNGFTGESKHSAKRWSMNCDSDITAAAGFLKGKHLGGSDLPAPTIEVYVAGCFSGTPIILTKTLQLCFRKKQTRKGMLDAIPENEATESQKDEAPGLDLQNLILNALWGMGNAMHRFQVLGEYSFTLLGLSCVVFKVIALPDTDMVCPHQFHYGAHIEPDCLGFSIIEMFFALAFLNLVFVFTFFQSTALLFFYSRYLQIGVTLAAYRNYKPENEEEYNDRYWRRTEYMDGEDGELSFFNAGVRVGVGIGLGICLGVGIGVGLLVRTYQSTTRNFKRRLL</sequence>
<reference evidence="2 3" key="1">
    <citation type="journal article" date="2020" name="bioRxiv">
        <title>Sequence and annotation of 42 cannabis genomes reveals extensive copy number variation in cannabinoid synthesis and pathogen resistance genes.</title>
        <authorList>
            <person name="Mckernan K.J."/>
            <person name="Helbert Y."/>
            <person name="Kane L.T."/>
            <person name="Ebling H."/>
            <person name="Zhang L."/>
            <person name="Liu B."/>
            <person name="Eaton Z."/>
            <person name="Mclaughlin S."/>
            <person name="Kingan S."/>
            <person name="Baybayan P."/>
            <person name="Concepcion G."/>
            <person name="Jordan M."/>
            <person name="Riva A."/>
            <person name="Barbazuk W."/>
            <person name="Harkins T."/>
        </authorList>
    </citation>
    <scope>NUCLEOTIDE SEQUENCE [LARGE SCALE GENOMIC DNA]</scope>
    <source>
        <strain evidence="3">cv. Jamaican Lion 4</strain>
        <tissue evidence="2">Leaf</tissue>
    </source>
</reference>
<evidence type="ECO:0000313" key="2">
    <source>
        <dbReference type="EMBL" id="KAF4357285.1"/>
    </source>
</evidence>
<protein>
    <submittedName>
        <fullName evidence="2">Uncharacterized protein</fullName>
    </submittedName>
</protein>
<feature type="transmembrane region" description="Helical" evidence="1">
    <location>
        <begin position="381"/>
        <end position="404"/>
    </location>
</feature>
<dbReference type="PANTHER" id="PTHR42938">
    <property type="entry name" value="FORMATE DEHYDROGENASE 1"/>
    <property type="match status" value="1"/>
</dbReference>
<organism evidence="2 3">
    <name type="scientific">Cannabis sativa</name>
    <name type="common">Hemp</name>
    <name type="synonym">Marijuana</name>
    <dbReference type="NCBI Taxonomy" id="3483"/>
    <lineage>
        <taxon>Eukaryota</taxon>
        <taxon>Viridiplantae</taxon>
        <taxon>Streptophyta</taxon>
        <taxon>Embryophyta</taxon>
        <taxon>Tracheophyta</taxon>
        <taxon>Spermatophyta</taxon>
        <taxon>Magnoliopsida</taxon>
        <taxon>eudicotyledons</taxon>
        <taxon>Gunneridae</taxon>
        <taxon>Pentapetalae</taxon>
        <taxon>rosids</taxon>
        <taxon>fabids</taxon>
        <taxon>Rosales</taxon>
        <taxon>Cannabaceae</taxon>
        <taxon>Cannabis</taxon>
    </lineage>
</organism>
<keyword evidence="1" id="KW-0812">Transmembrane</keyword>
<evidence type="ECO:0000313" key="3">
    <source>
        <dbReference type="Proteomes" id="UP000525078"/>
    </source>
</evidence>
<dbReference type="Proteomes" id="UP000525078">
    <property type="component" value="Unassembled WGS sequence"/>
</dbReference>
<accession>A0A7J6EFQ0</accession>
<feature type="transmembrane region" description="Helical" evidence="1">
    <location>
        <begin position="306"/>
        <end position="330"/>
    </location>
</feature>
<evidence type="ECO:0000256" key="1">
    <source>
        <dbReference type="SAM" id="Phobius"/>
    </source>
</evidence>
<dbReference type="PANTHER" id="PTHR42938:SF11">
    <property type="entry name" value="ERYTHRONATE-4-PHOSPHATE DEHYDROGENASE FAMILY PROTEIN"/>
    <property type="match status" value="1"/>
</dbReference>
<gene>
    <name evidence="2" type="ORF">F8388_002793</name>
</gene>
<comment type="caution">
    <text evidence="2">The sequence shown here is derived from an EMBL/GenBank/DDBJ whole genome shotgun (WGS) entry which is preliminary data.</text>
</comment>
<dbReference type="GO" id="GO:0004617">
    <property type="term" value="F:phosphoglycerate dehydrogenase activity"/>
    <property type="evidence" value="ECO:0007669"/>
    <property type="project" value="TreeGrafter"/>
</dbReference>
<keyword evidence="1" id="KW-0472">Membrane</keyword>